<feature type="region of interest" description="Disordered" evidence="6">
    <location>
        <begin position="1"/>
        <end position="39"/>
    </location>
</feature>
<dbReference type="InterPro" id="IPR036770">
    <property type="entry name" value="Ankyrin_rpt-contain_sf"/>
</dbReference>
<dbReference type="Proteomes" id="UP000241587">
    <property type="component" value="Unassembled WGS sequence"/>
</dbReference>
<feature type="compositionally biased region" description="Polar residues" evidence="6">
    <location>
        <begin position="449"/>
        <end position="458"/>
    </location>
</feature>
<sequence>MADIDDRGLYNGESDKDDKDEKEDYDDDDYDDDEDHDTALNDAIKDMQTTFNKPKPSQYDIDEFISRHGDIVTQSWDTHGSFLHEIILIVSKRNKSTWGDPDHVSPLVETLVSRYPHLLEAKNEENQTPLYQAIRAKKWTYKLVDSILLGSSDECIKKALEFSFGEGPSLKTCLTTAFEVLGEPGTPGKANTLFNLISKSSSKALAMCDGTGKSPFHYAVKYSQCSDGRVALIKKLLDKDSMIVETLRFISKHEPVKTFLDLQYIRKEDGKEYSVFTEHERTKGVFQAEEARKEQESRPQEAIDRTILKSLTSVLPIRDKDSPKSGFREKGPKGSEDRERGGKKPDRDRDSRKKPEPEILTEIERRRQQLRDEERRQREGLESKDEYEYRQDLALQPKDPRLSDGGDPMAQIRTSHLKVSHAPNSPIKRVPTGSKGADTVKKGRKKSNQPRTISSEVLEQNSETVRELLKLHYMRTRGIREVTYFLYGKNPKGNCCANPRPDVHISFDCCGLLSETHADVFSKQFGIDSKSGITFDNVLMYARFPVVHVKRSGRRAPVARARGRQDMEFFAEWLKRKGVERILNLQVQEDSQDPHSDESIQIVLRHFTIEHLDWEKPDLDPLIICERADISNIDQDTWKLDTANTLIKPRKDLRQLTLKWSGNNAALRAWSEPAGLPQLLELRKIDLHIPAVLELPDHRDWIKRNLDLFQVRLNQSYRANHPPKKPDDQTKDFDQPDHRGIRVIESWDDRKFENATARKVVPKSTGMPDAADEHEWINQMEKFSIPMRELWEETLKESINPLHSSAEEARLLSSADSKILSTLRKDVVVALIDDGVDTLDPAFSNQFVEGKTFDYQGDDGVGQYYVSANGHGTDMARMILKVCPMARIYSIKLKTQPSKGGQHLTIDESSIAPAIEAALEKKADVISMSWTIPTPTAGSDNQKQIDNVLKLACSKDVLMFCSSPDQRTQAKHYPSHYNREKIFLIGAADDSGTAFNHSGLDNDFIFPGVNVNTGNNHGRSYSNDPSSPVQMATGSSIATALAAGLAAMVTYCFKTSALAAVTTRIAQGRLPAASGTELVKPQDVGRIAHHDGLKKVFDRIGTMDGGKFIAVWRIFRPATECLTDGKMTYEQKVTHIMELCRDLMDRMDR</sequence>
<feature type="region of interest" description="Disordered" evidence="6">
    <location>
        <begin position="717"/>
        <end position="736"/>
    </location>
</feature>
<protein>
    <recommendedName>
        <fullName evidence="7">Peptidase S8/S53 domain-containing protein</fullName>
    </recommendedName>
</protein>
<feature type="compositionally biased region" description="Basic and acidic residues" evidence="6">
    <location>
        <begin position="1"/>
        <end position="19"/>
    </location>
</feature>
<feature type="active site" description="Charge relay system" evidence="5">
    <location>
        <position position="833"/>
    </location>
</feature>
<accession>A0A2T4H7D2</accession>
<feature type="domain" description="Peptidase S8/S53" evidence="7">
    <location>
        <begin position="825"/>
        <end position="1050"/>
    </location>
</feature>
<dbReference type="SUPFAM" id="SSF52743">
    <property type="entry name" value="Subtilisin-like"/>
    <property type="match status" value="1"/>
</dbReference>
<evidence type="ECO:0000256" key="4">
    <source>
        <dbReference type="ARBA" id="ARBA00022825"/>
    </source>
</evidence>
<dbReference type="OMA" id="WERCTES"/>
<feature type="compositionally biased region" description="Basic and acidic residues" evidence="6">
    <location>
        <begin position="317"/>
        <end position="391"/>
    </location>
</feature>
<dbReference type="PANTHER" id="PTHR43806">
    <property type="entry name" value="PEPTIDASE S8"/>
    <property type="match status" value="1"/>
</dbReference>
<evidence type="ECO:0000256" key="2">
    <source>
        <dbReference type="ARBA" id="ARBA00022670"/>
    </source>
</evidence>
<dbReference type="GO" id="GO:0006508">
    <property type="term" value="P:proteolysis"/>
    <property type="evidence" value="ECO:0007669"/>
    <property type="project" value="UniProtKB-KW"/>
</dbReference>
<name>A0A2T4H7D2_FUSCU</name>
<dbReference type="EMBL" id="PVEM01000001">
    <property type="protein sequence ID" value="PTD11724.1"/>
    <property type="molecule type" value="Genomic_DNA"/>
</dbReference>
<dbReference type="Pfam" id="PF00082">
    <property type="entry name" value="Peptidase_S8"/>
    <property type="match status" value="1"/>
</dbReference>
<keyword evidence="9" id="KW-1185">Reference proteome</keyword>
<dbReference type="Gene3D" id="3.40.50.200">
    <property type="entry name" value="Peptidase S8/S53 domain"/>
    <property type="match status" value="1"/>
</dbReference>
<reference evidence="8 9" key="1">
    <citation type="submission" date="2018-02" db="EMBL/GenBank/DDBJ databases">
        <title>Fusarium culmorum secondary metabolites in fungal-bacterial-plant interactions.</title>
        <authorList>
            <person name="Schmidt R."/>
        </authorList>
    </citation>
    <scope>NUCLEOTIDE SEQUENCE [LARGE SCALE GENOMIC DNA]</scope>
    <source>
        <strain evidence="8 9">PV</strain>
    </source>
</reference>
<organism evidence="8 9">
    <name type="scientific">Fusarium culmorum</name>
    <dbReference type="NCBI Taxonomy" id="5516"/>
    <lineage>
        <taxon>Eukaryota</taxon>
        <taxon>Fungi</taxon>
        <taxon>Dikarya</taxon>
        <taxon>Ascomycota</taxon>
        <taxon>Pezizomycotina</taxon>
        <taxon>Sordariomycetes</taxon>
        <taxon>Hypocreomycetidae</taxon>
        <taxon>Hypocreales</taxon>
        <taxon>Nectriaceae</taxon>
        <taxon>Fusarium</taxon>
    </lineage>
</organism>
<dbReference type="PANTHER" id="PTHR43806:SF58">
    <property type="entry name" value="ALKALINE PROTEASE 1-RELATED"/>
    <property type="match status" value="1"/>
</dbReference>
<feature type="region of interest" description="Disordered" evidence="6">
    <location>
        <begin position="314"/>
        <end position="458"/>
    </location>
</feature>
<dbReference type="Gene3D" id="1.25.40.20">
    <property type="entry name" value="Ankyrin repeat-containing domain"/>
    <property type="match status" value="1"/>
</dbReference>
<evidence type="ECO:0000256" key="6">
    <source>
        <dbReference type="SAM" id="MobiDB-lite"/>
    </source>
</evidence>
<gene>
    <name evidence="8" type="ORF">FCULG_00002713</name>
</gene>
<dbReference type="PRINTS" id="PR00723">
    <property type="entry name" value="SUBTILISIN"/>
</dbReference>
<dbReference type="InterPro" id="IPR050131">
    <property type="entry name" value="Peptidase_S8_subtilisin-like"/>
</dbReference>
<dbReference type="AlphaFoldDB" id="A0A2T4H7D2"/>
<feature type="compositionally biased region" description="Basic and acidic residues" evidence="6">
    <location>
        <begin position="724"/>
        <end position="736"/>
    </location>
</feature>
<dbReference type="PROSITE" id="PS00136">
    <property type="entry name" value="SUBTILASE_ASP"/>
    <property type="match status" value="1"/>
</dbReference>
<comment type="caution">
    <text evidence="8">The sequence shown here is derived from an EMBL/GenBank/DDBJ whole genome shotgun (WGS) entry which is preliminary data.</text>
</comment>
<dbReference type="OrthoDB" id="5093543at2759"/>
<evidence type="ECO:0000256" key="3">
    <source>
        <dbReference type="ARBA" id="ARBA00022801"/>
    </source>
</evidence>
<dbReference type="InterPro" id="IPR000209">
    <property type="entry name" value="Peptidase_S8/S53_dom"/>
</dbReference>
<evidence type="ECO:0000256" key="5">
    <source>
        <dbReference type="PROSITE-ProRule" id="PRU01240"/>
    </source>
</evidence>
<proteinExistence type="inferred from homology"/>
<dbReference type="InterPro" id="IPR015500">
    <property type="entry name" value="Peptidase_S8_subtilisin-rel"/>
</dbReference>
<comment type="similarity">
    <text evidence="1 5">Belongs to the peptidase S8 family.</text>
</comment>
<keyword evidence="3 5" id="KW-0378">Hydrolase</keyword>
<dbReference type="InterPro" id="IPR023827">
    <property type="entry name" value="Peptidase_S8_Asp-AS"/>
</dbReference>
<keyword evidence="2 5" id="KW-0645">Protease</keyword>
<feature type="active site" description="Charge relay system" evidence="5">
    <location>
        <position position="1036"/>
    </location>
</feature>
<dbReference type="GO" id="GO:0004252">
    <property type="term" value="F:serine-type endopeptidase activity"/>
    <property type="evidence" value="ECO:0007669"/>
    <property type="project" value="UniProtKB-UniRule"/>
</dbReference>
<evidence type="ECO:0000256" key="1">
    <source>
        <dbReference type="ARBA" id="ARBA00011073"/>
    </source>
</evidence>
<dbReference type="InterPro" id="IPR036852">
    <property type="entry name" value="Peptidase_S8/S53_dom_sf"/>
</dbReference>
<feature type="active site" description="Charge relay system" evidence="5">
    <location>
        <position position="871"/>
    </location>
</feature>
<evidence type="ECO:0000313" key="9">
    <source>
        <dbReference type="Proteomes" id="UP000241587"/>
    </source>
</evidence>
<dbReference type="CDD" id="cd07491">
    <property type="entry name" value="Peptidases_S8_7"/>
    <property type="match status" value="1"/>
</dbReference>
<dbReference type="PROSITE" id="PS51892">
    <property type="entry name" value="SUBTILASE"/>
    <property type="match status" value="1"/>
</dbReference>
<evidence type="ECO:0000259" key="7">
    <source>
        <dbReference type="Pfam" id="PF00082"/>
    </source>
</evidence>
<evidence type="ECO:0000313" key="8">
    <source>
        <dbReference type="EMBL" id="PTD11724.1"/>
    </source>
</evidence>
<keyword evidence="4 5" id="KW-0720">Serine protease</keyword>
<feature type="compositionally biased region" description="Acidic residues" evidence="6">
    <location>
        <begin position="20"/>
        <end position="36"/>
    </location>
</feature>